<evidence type="ECO:0000259" key="4">
    <source>
        <dbReference type="PROSITE" id="PS50995"/>
    </source>
</evidence>
<dbReference type="PROSITE" id="PS50995">
    <property type="entry name" value="HTH_MARR_2"/>
    <property type="match status" value="1"/>
</dbReference>
<proteinExistence type="predicted"/>
<organism evidence="5 6">
    <name type="scientific">Microterricola gilva</name>
    <dbReference type="NCBI Taxonomy" id="393267"/>
    <lineage>
        <taxon>Bacteria</taxon>
        <taxon>Bacillati</taxon>
        <taxon>Actinomycetota</taxon>
        <taxon>Actinomycetes</taxon>
        <taxon>Micrococcales</taxon>
        <taxon>Microbacteriaceae</taxon>
        <taxon>Microterricola</taxon>
    </lineage>
</organism>
<comment type="caution">
    <text evidence="5">The sequence shown here is derived from an EMBL/GenBank/DDBJ whole genome shotgun (WGS) entry which is preliminary data.</text>
</comment>
<protein>
    <submittedName>
        <fullName evidence="5">DNA-binding MarR family transcriptional regulator</fullName>
    </submittedName>
</protein>
<reference evidence="5 6" key="1">
    <citation type="submission" date="2019-02" db="EMBL/GenBank/DDBJ databases">
        <title>Sequencing the genomes of 1000 actinobacteria strains.</title>
        <authorList>
            <person name="Klenk H.-P."/>
        </authorList>
    </citation>
    <scope>NUCLEOTIDE SEQUENCE [LARGE SCALE GENOMIC DNA]</scope>
    <source>
        <strain evidence="5 6">DSM 18319</strain>
    </source>
</reference>
<dbReference type="Proteomes" id="UP000291483">
    <property type="component" value="Unassembled WGS sequence"/>
</dbReference>
<sequence length="147" mass="15960">MSPDQTPSTDEAIAEVEAQLGVLFGRVRTLWKEGAHRVHPDLQPVGYKLLATLVRSGSCSAGALAELLATDKSVISRQVKLMEELGLVVSAPDPNDGRARILTATPEAVVKIDAIRDTNQAQLRSRLSDWTDDDLTRFATLLARLAE</sequence>
<dbReference type="InterPro" id="IPR036388">
    <property type="entry name" value="WH-like_DNA-bd_sf"/>
</dbReference>
<dbReference type="GO" id="GO:0003700">
    <property type="term" value="F:DNA-binding transcription factor activity"/>
    <property type="evidence" value="ECO:0007669"/>
    <property type="project" value="InterPro"/>
</dbReference>
<dbReference type="InterPro" id="IPR000835">
    <property type="entry name" value="HTH_MarR-typ"/>
</dbReference>
<accession>A0A4Q8AQK7</accession>
<dbReference type="Pfam" id="PF12802">
    <property type="entry name" value="MarR_2"/>
    <property type="match status" value="1"/>
</dbReference>
<keyword evidence="3" id="KW-0804">Transcription</keyword>
<dbReference type="AlphaFoldDB" id="A0A4Q8AQK7"/>
<dbReference type="CDD" id="cd00090">
    <property type="entry name" value="HTH_ARSR"/>
    <property type="match status" value="1"/>
</dbReference>
<evidence type="ECO:0000256" key="3">
    <source>
        <dbReference type="ARBA" id="ARBA00023163"/>
    </source>
</evidence>
<dbReference type="SUPFAM" id="SSF46785">
    <property type="entry name" value="Winged helix' DNA-binding domain"/>
    <property type="match status" value="1"/>
</dbReference>
<dbReference type="RefSeq" id="WP_165397377.1">
    <property type="nucleotide sequence ID" value="NZ_SHLC01000001.1"/>
</dbReference>
<feature type="domain" description="HTH marR-type" evidence="4">
    <location>
        <begin position="17"/>
        <end position="147"/>
    </location>
</feature>
<keyword evidence="6" id="KW-1185">Reference proteome</keyword>
<dbReference type="EMBL" id="SHLC01000001">
    <property type="protein sequence ID" value="RZU66501.1"/>
    <property type="molecule type" value="Genomic_DNA"/>
</dbReference>
<dbReference type="SMART" id="SM00347">
    <property type="entry name" value="HTH_MARR"/>
    <property type="match status" value="1"/>
</dbReference>
<dbReference type="PROSITE" id="PS01117">
    <property type="entry name" value="HTH_MARR_1"/>
    <property type="match status" value="1"/>
</dbReference>
<dbReference type="Gene3D" id="1.10.10.10">
    <property type="entry name" value="Winged helix-like DNA-binding domain superfamily/Winged helix DNA-binding domain"/>
    <property type="match status" value="1"/>
</dbReference>
<dbReference type="GO" id="GO:0006950">
    <property type="term" value="P:response to stress"/>
    <property type="evidence" value="ECO:0007669"/>
    <property type="project" value="TreeGrafter"/>
</dbReference>
<dbReference type="PANTHER" id="PTHR33164:SF57">
    <property type="entry name" value="MARR-FAMILY TRANSCRIPTIONAL REGULATOR"/>
    <property type="match status" value="1"/>
</dbReference>
<evidence type="ECO:0000313" key="5">
    <source>
        <dbReference type="EMBL" id="RZU66501.1"/>
    </source>
</evidence>
<keyword evidence="2 5" id="KW-0238">DNA-binding</keyword>
<keyword evidence="1" id="KW-0805">Transcription regulation</keyword>
<dbReference type="InterPro" id="IPR023187">
    <property type="entry name" value="Tscrpt_reg_MarR-type_CS"/>
</dbReference>
<gene>
    <name evidence="5" type="ORF">EV379_2859</name>
</gene>
<evidence type="ECO:0000256" key="1">
    <source>
        <dbReference type="ARBA" id="ARBA00023015"/>
    </source>
</evidence>
<dbReference type="InterPro" id="IPR039422">
    <property type="entry name" value="MarR/SlyA-like"/>
</dbReference>
<evidence type="ECO:0000256" key="2">
    <source>
        <dbReference type="ARBA" id="ARBA00023125"/>
    </source>
</evidence>
<name>A0A4Q8AQK7_9MICO</name>
<dbReference type="GO" id="GO:0003677">
    <property type="term" value="F:DNA binding"/>
    <property type="evidence" value="ECO:0007669"/>
    <property type="project" value="UniProtKB-KW"/>
</dbReference>
<evidence type="ECO:0000313" key="6">
    <source>
        <dbReference type="Proteomes" id="UP000291483"/>
    </source>
</evidence>
<dbReference type="InterPro" id="IPR036390">
    <property type="entry name" value="WH_DNA-bd_sf"/>
</dbReference>
<dbReference type="PANTHER" id="PTHR33164">
    <property type="entry name" value="TRANSCRIPTIONAL REGULATOR, MARR FAMILY"/>
    <property type="match status" value="1"/>
</dbReference>
<dbReference type="InterPro" id="IPR011991">
    <property type="entry name" value="ArsR-like_HTH"/>
</dbReference>